<dbReference type="InterPro" id="IPR036812">
    <property type="entry name" value="NAD(P)_OxRdtase_dom_sf"/>
</dbReference>
<evidence type="ECO:0000313" key="3">
    <source>
        <dbReference type="Proteomes" id="UP001500752"/>
    </source>
</evidence>
<dbReference type="Pfam" id="PF00248">
    <property type="entry name" value="Aldo_ket_red"/>
    <property type="match status" value="1"/>
</dbReference>
<gene>
    <name evidence="2" type="ORF">GCM10023081_39260</name>
</gene>
<dbReference type="CDD" id="cd19081">
    <property type="entry name" value="AKR_AKR9C1"/>
    <property type="match status" value="1"/>
</dbReference>
<dbReference type="PROSITE" id="PS00062">
    <property type="entry name" value="ALDOKETO_REDUCTASE_2"/>
    <property type="match status" value="1"/>
</dbReference>
<comment type="caution">
    <text evidence="2">The sequence shown here is derived from an EMBL/GenBank/DDBJ whole genome shotgun (WGS) entry which is preliminary data.</text>
</comment>
<keyword evidence="3" id="KW-1185">Reference proteome</keyword>
<dbReference type="RefSeq" id="WP_345153536.1">
    <property type="nucleotide sequence ID" value="NZ_BAABEO010000026.1"/>
</dbReference>
<dbReference type="PANTHER" id="PTHR43364">
    <property type="entry name" value="NADH-SPECIFIC METHYLGLYOXAL REDUCTASE-RELATED"/>
    <property type="match status" value="1"/>
</dbReference>
<dbReference type="EMBL" id="BAABEO010000026">
    <property type="protein sequence ID" value="GAA3698507.1"/>
    <property type="molecule type" value="Genomic_DNA"/>
</dbReference>
<dbReference type="InterPro" id="IPR023210">
    <property type="entry name" value="NADP_OxRdtase_dom"/>
</dbReference>
<dbReference type="SUPFAM" id="SSF51430">
    <property type="entry name" value="NAD(P)-linked oxidoreductase"/>
    <property type="match status" value="1"/>
</dbReference>
<dbReference type="InterPro" id="IPR050523">
    <property type="entry name" value="AKR_Detox_Biosynth"/>
</dbReference>
<protein>
    <submittedName>
        <fullName evidence="2">Aldo/keto reductase</fullName>
    </submittedName>
</protein>
<feature type="domain" description="NADP-dependent oxidoreductase" evidence="1">
    <location>
        <begin position="15"/>
        <end position="309"/>
    </location>
</feature>
<evidence type="ECO:0000313" key="2">
    <source>
        <dbReference type="EMBL" id="GAA3698507.1"/>
    </source>
</evidence>
<dbReference type="PRINTS" id="PR00069">
    <property type="entry name" value="ALDKETRDTASE"/>
</dbReference>
<dbReference type="Gene3D" id="3.20.20.100">
    <property type="entry name" value="NADP-dependent oxidoreductase domain"/>
    <property type="match status" value="1"/>
</dbReference>
<proteinExistence type="predicted"/>
<dbReference type="PANTHER" id="PTHR43364:SF6">
    <property type="entry name" value="OXIDOREDUCTASE-RELATED"/>
    <property type="match status" value="1"/>
</dbReference>
<evidence type="ECO:0000259" key="1">
    <source>
        <dbReference type="Pfam" id="PF00248"/>
    </source>
</evidence>
<reference evidence="3" key="1">
    <citation type="journal article" date="2019" name="Int. J. Syst. Evol. Microbiol.">
        <title>The Global Catalogue of Microorganisms (GCM) 10K type strain sequencing project: providing services to taxonomists for standard genome sequencing and annotation.</title>
        <authorList>
            <consortium name="The Broad Institute Genomics Platform"/>
            <consortium name="The Broad Institute Genome Sequencing Center for Infectious Disease"/>
            <person name="Wu L."/>
            <person name="Ma J."/>
        </authorList>
    </citation>
    <scope>NUCLEOTIDE SEQUENCE [LARGE SCALE GENOMIC DNA]</scope>
    <source>
        <strain evidence="3">JCM 30742</strain>
    </source>
</reference>
<sequence>MPAKRTIAPGIAVSPLALGTNVFGWTADAETSHAILDGYVEGGGNFLDTADSYSFWGEGNSGGESETIIGKWLAGRSDRDDLVIATKVSHHPQFAGLAPSTIRKAVDASLGRLGIDVIDIYYAHFDDVDTPLVESIATMSELIDQGKVRSIGVSNYTADRIEEWLRITDREGFHAPVAVEPLYNLVERGIEADILPLARARGLAVVPFYSLAHGFLTGKYTGDEEIDSPRASDAAQYLTPQGRKVLDAVRHVAEARSAQPASIALAWLAAQEGVVAPIASARTTAQLGPLLESMHLELDEAELRLLDDASQP</sequence>
<dbReference type="Proteomes" id="UP001500752">
    <property type="component" value="Unassembled WGS sequence"/>
</dbReference>
<dbReference type="InterPro" id="IPR018170">
    <property type="entry name" value="Aldo/ket_reductase_CS"/>
</dbReference>
<organism evidence="2 3">
    <name type="scientific">Arthrobacter ginkgonis</name>
    <dbReference type="NCBI Taxonomy" id="1630594"/>
    <lineage>
        <taxon>Bacteria</taxon>
        <taxon>Bacillati</taxon>
        <taxon>Actinomycetota</taxon>
        <taxon>Actinomycetes</taxon>
        <taxon>Micrococcales</taxon>
        <taxon>Micrococcaceae</taxon>
        <taxon>Arthrobacter</taxon>
    </lineage>
</organism>
<name>A0ABP7CZD0_9MICC</name>
<accession>A0ABP7CZD0</accession>
<dbReference type="InterPro" id="IPR020471">
    <property type="entry name" value="AKR"/>
</dbReference>